<feature type="domain" description="HTH cro/C1-type" evidence="1">
    <location>
        <begin position="5"/>
        <end position="59"/>
    </location>
</feature>
<protein>
    <submittedName>
        <fullName evidence="2">Helix-turn-helix transcriptional regulator</fullName>
    </submittedName>
</protein>
<sequence>MGNTLRVMREMRGYRPDDFASSIGISRPYLANIEAGRKHLTDVLLARAAKALDVPQIAIRRPDVVLDEVAV</sequence>
<dbReference type="Proteomes" id="UP001597068">
    <property type="component" value="Unassembled WGS sequence"/>
</dbReference>
<evidence type="ECO:0000313" key="2">
    <source>
        <dbReference type="EMBL" id="MFD0926922.1"/>
    </source>
</evidence>
<dbReference type="Pfam" id="PF13560">
    <property type="entry name" value="HTH_31"/>
    <property type="match status" value="1"/>
</dbReference>
<dbReference type="PROSITE" id="PS50943">
    <property type="entry name" value="HTH_CROC1"/>
    <property type="match status" value="1"/>
</dbReference>
<gene>
    <name evidence="2" type="ORF">ACFQ04_14370</name>
</gene>
<dbReference type="RefSeq" id="WP_253648608.1">
    <property type="nucleotide sequence ID" value="NZ_JAMTCI010000003.1"/>
</dbReference>
<dbReference type="InterPro" id="IPR010982">
    <property type="entry name" value="Lambda_DNA-bd_dom_sf"/>
</dbReference>
<evidence type="ECO:0000313" key="3">
    <source>
        <dbReference type="Proteomes" id="UP001597068"/>
    </source>
</evidence>
<dbReference type="EMBL" id="JBHTIL010000002">
    <property type="protein sequence ID" value="MFD0926922.1"/>
    <property type="molecule type" value="Genomic_DNA"/>
</dbReference>
<name>A0ABW3GE93_9NOCA</name>
<organism evidence="2 3">
    <name type="scientific">Williamsia deligens</name>
    <dbReference type="NCBI Taxonomy" id="321325"/>
    <lineage>
        <taxon>Bacteria</taxon>
        <taxon>Bacillati</taxon>
        <taxon>Actinomycetota</taxon>
        <taxon>Actinomycetes</taxon>
        <taxon>Mycobacteriales</taxon>
        <taxon>Nocardiaceae</taxon>
        <taxon>Williamsia</taxon>
    </lineage>
</organism>
<proteinExistence type="predicted"/>
<dbReference type="Gene3D" id="1.10.260.40">
    <property type="entry name" value="lambda repressor-like DNA-binding domains"/>
    <property type="match status" value="1"/>
</dbReference>
<dbReference type="SMART" id="SM00530">
    <property type="entry name" value="HTH_XRE"/>
    <property type="match status" value="1"/>
</dbReference>
<comment type="caution">
    <text evidence="2">The sequence shown here is derived from an EMBL/GenBank/DDBJ whole genome shotgun (WGS) entry which is preliminary data.</text>
</comment>
<evidence type="ECO:0000259" key="1">
    <source>
        <dbReference type="PROSITE" id="PS50943"/>
    </source>
</evidence>
<dbReference type="InterPro" id="IPR001387">
    <property type="entry name" value="Cro/C1-type_HTH"/>
</dbReference>
<accession>A0ABW3GE93</accession>
<dbReference type="SUPFAM" id="SSF47413">
    <property type="entry name" value="lambda repressor-like DNA-binding domains"/>
    <property type="match status" value="1"/>
</dbReference>
<keyword evidence="3" id="KW-1185">Reference proteome</keyword>
<dbReference type="CDD" id="cd00093">
    <property type="entry name" value="HTH_XRE"/>
    <property type="match status" value="1"/>
</dbReference>
<reference evidence="3" key="1">
    <citation type="journal article" date="2019" name="Int. J. Syst. Evol. Microbiol.">
        <title>The Global Catalogue of Microorganisms (GCM) 10K type strain sequencing project: providing services to taxonomists for standard genome sequencing and annotation.</title>
        <authorList>
            <consortium name="The Broad Institute Genomics Platform"/>
            <consortium name="The Broad Institute Genome Sequencing Center for Infectious Disease"/>
            <person name="Wu L."/>
            <person name="Ma J."/>
        </authorList>
    </citation>
    <scope>NUCLEOTIDE SEQUENCE [LARGE SCALE GENOMIC DNA]</scope>
    <source>
        <strain evidence="3">CCUG 50873</strain>
    </source>
</reference>